<gene>
    <name evidence="10" type="ORF">DUNSADRAFT_17504</name>
</gene>
<accession>A0ABQ7G1M3</accession>
<keyword evidence="6" id="KW-0378">Hydrolase</keyword>
<sequence length="334" mass="37924">MHVAFDTELDLRPYVRQFNKQVQHAHQQEQQQQQQQGNGHPHTEIPVTVPHYNLCAVVNHYGSLGGGHYTAYAKLPGGGKVSSNSSADDTSSAERAALGGKEGGAGPSRDTQGARWYSFDDSYVSPIDEREVCSPAAYLLFYRRTPDMMSEEQDPELLHRLRSIKEQREQEKLQREQQQQQQLKQQQHEEQQQQQQQEQQQQHEEQQQQQQQEQQQHQQHQEQQQAQELPEQQEQPWRYESSHHGLLGKDFLPDFDHMNKVWQSTHAGQTEPGEDGTGGDDADAESGMVTGNEDEGQAESAMDASDSCRDSPTDSGATWKMVPSSLCPKNQVQL</sequence>
<feature type="region of interest" description="Disordered" evidence="8">
    <location>
        <begin position="194"/>
        <end position="334"/>
    </location>
</feature>
<dbReference type="InterPro" id="IPR050185">
    <property type="entry name" value="Ub_carboxyl-term_hydrolase"/>
</dbReference>
<reference evidence="10" key="1">
    <citation type="submission" date="2017-08" db="EMBL/GenBank/DDBJ databases">
        <authorList>
            <person name="Polle J.E."/>
            <person name="Barry K."/>
            <person name="Cushman J."/>
            <person name="Schmutz J."/>
            <person name="Tran D."/>
            <person name="Hathwaick L.T."/>
            <person name="Yim W.C."/>
            <person name="Jenkins J."/>
            <person name="Mckie-Krisberg Z.M."/>
            <person name="Prochnik S."/>
            <person name="Lindquist E."/>
            <person name="Dockter R.B."/>
            <person name="Adam C."/>
            <person name="Molina H."/>
            <person name="Bunkerborg J."/>
            <person name="Jin E."/>
            <person name="Buchheim M."/>
            <person name="Magnuson J."/>
        </authorList>
    </citation>
    <scope>NUCLEOTIDE SEQUENCE</scope>
    <source>
        <strain evidence="10">CCAP 19/18</strain>
    </source>
</reference>
<evidence type="ECO:0000256" key="4">
    <source>
        <dbReference type="ARBA" id="ARBA00022670"/>
    </source>
</evidence>
<dbReference type="InterPro" id="IPR028889">
    <property type="entry name" value="USP"/>
</dbReference>
<name>A0ABQ7G1M3_DUNSA</name>
<keyword evidence="5" id="KW-0833">Ubl conjugation pathway</keyword>
<evidence type="ECO:0000256" key="8">
    <source>
        <dbReference type="SAM" id="MobiDB-lite"/>
    </source>
</evidence>
<dbReference type="SUPFAM" id="SSF54001">
    <property type="entry name" value="Cysteine proteinases"/>
    <property type="match status" value="1"/>
</dbReference>
<evidence type="ECO:0000313" key="10">
    <source>
        <dbReference type="EMBL" id="KAF5828508.1"/>
    </source>
</evidence>
<comment type="caution">
    <text evidence="10">The sequence shown here is derived from an EMBL/GenBank/DDBJ whole genome shotgun (WGS) entry which is preliminary data.</text>
</comment>
<dbReference type="PROSITE" id="PS50235">
    <property type="entry name" value="USP_3"/>
    <property type="match status" value="1"/>
</dbReference>
<dbReference type="InterPro" id="IPR018200">
    <property type="entry name" value="USP_CS"/>
</dbReference>
<dbReference type="PANTHER" id="PTHR21646:SF24">
    <property type="entry name" value="UBIQUITIN CARBOXYL-TERMINAL HYDROLASE"/>
    <property type="match status" value="1"/>
</dbReference>
<dbReference type="PROSITE" id="PS00973">
    <property type="entry name" value="USP_2"/>
    <property type="match status" value="1"/>
</dbReference>
<feature type="region of interest" description="Disordered" evidence="8">
    <location>
        <begin position="20"/>
        <end position="46"/>
    </location>
</feature>
<evidence type="ECO:0000256" key="2">
    <source>
        <dbReference type="ARBA" id="ARBA00009085"/>
    </source>
</evidence>
<evidence type="ECO:0000259" key="9">
    <source>
        <dbReference type="PROSITE" id="PS50235"/>
    </source>
</evidence>
<dbReference type="Pfam" id="PF00443">
    <property type="entry name" value="UCH"/>
    <property type="match status" value="1"/>
</dbReference>
<evidence type="ECO:0000256" key="5">
    <source>
        <dbReference type="ARBA" id="ARBA00022786"/>
    </source>
</evidence>
<keyword evidence="11" id="KW-1185">Reference proteome</keyword>
<organism evidence="10 11">
    <name type="scientific">Dunaliella salina</name>
    <name type="common">Green alga</name>
    <name type="synonym">Protococcus salinus</name>
    <dbReference type="NCBI Taxonomy" id="3046"/>
    <lineage>
        <taxon>Eukaryota</taxon>
        <taxon>Viridiplantae</taxon>
        <taxon>Chlorophyta</taxon>
        <taxon>core chlorophytes</taxon>
        <taxon>Chlorophyceae</taxon>
        <taxon>CS clade</taxon>
        <taxon>Chlamydomonadales</taxon>
        <taxon>Dunaliellaceae</taxon>
        <taxon>Dunaliella</taxon>
    </lineage>
</organism>
<dbReference type="EC" id="3.4.19.12" evidence="3"/>
<dbReference type="InterPro" id="IPR001394">
    <property type="entry name" value="Peptidase_C19_UCH"/>
</dbReference>
<feature type="domain" description="USP" evidence="9">
    <location>
        <begin position="1"/>
        <end position="145"/>
    </location>
</feature>
<dbReference type="EMBL" id="MU070294">
    <property type="protein sequence ID" value="KAF5828508.1"/>
    <property type="molecule type" value="Genomic_DNA"/>
</dbReference>
<feature type="compositionally biased region" description="Low complexity" evidence="8">
    <location>
        <begin position="21"/>
        <end position="36"/>
    </location>
</feature>
<keyword evidence="4" id="KW-0645">Protease</keyword>
<dbReference type="InterPro" id="IPR038765">
    <property type="entry name" value="Papain-like_cys_pep_sf"/>
</dbReference>
<dbReference type="PANTHER" id="PTHR21646">
    <property type="entry name" value="UBIQUITIN CARBOXYL-TERMINAL HYDROLASE"/>
    <property type="match status" value="1"/>
</dbReference>
<evidence type="ECO:0000256" key="3">
    <source>
        <dbReference type="ARBA" id="ARBA00012759"/>
    </source>
</evidence>
<proteinExistence type="inferred from homology"/>
<dbReference type="Gene3D" id="3.90.70.10">
    <property type="entry name" value="Cysteine proteinases"/>
    <property type="match status" value="1"/>
</dbReference>
<evidence type="ECO:0000256" key="6">
    <source>
        <dbReference type="ARBA" id="ARBA00022801"/>
    </source>
</evidence>
<comment type="similarity">
    <text evidence="2">Belongs to the peptidase C19 family.</text>
</comment>
<feature type="compositionally biased region" description="Acidic residues" evidence="8">
    <location>
        <begin position="272"/>
        <end position="284"/>
    </location>
</feature>
<protein>
    <recommendedName>
        <fullName evidence="3">ubiquitinyl hydrolase 1</fullName>
        <ecNumber evidence="3">3.4.19.12</ecNumber>
    </recommendedName>
</protein>
<evidence type="ECO:0000256" key="1">
    <source>
        <dbReference type="ARBA" id="ARBA00000707"/>
    </source>
</evidence>
<evidence type="ECO:0000313" key="11">
    <source>
        <dbReference type="Proteomes" id="UP000815325"/>
    </source>
</evidence>
<evidence type="ECO:0000256" key="7">
    <source>
        <dbReference type="ARBA" id="ARBA00022807"/>
    </source>
</evidence>
<comment type="catalytic activity">
    <reaction evidence="1">
        <text>Thiol-dependent hydrolysis of ester, thioester, amide, peptide and isopeptide bonds formed by the C-terminal Gly of ubiquitin (a 76-residue protein attached to proteins as an intracellular targeting signal).</text>
        <dbReference type="EC" id="3.4.19.12"/>
    </reaction>
</comment>
<feature type="region of interest" description="Disordered" evidence="8">
    <location>
        <begin position="79"/>
        <end position="114"/>
    </location>
</feature>
<dbReference type="Proteomes" id="UP000815325">
    <property type="component" value="Unassembled WGS sequence"/>
</dbReference>
<feature type="compositionally biased region" description="Low complexity" evidence="8">
    <location>
        <begin position="207"/>
        <end position="235"/>
    </location>
</feature>
<keyword evidence="7" id="KW-0788">Thiol protease</keyword>